<protein>
    <submittedName>
        <fullName evidence="1">Uncharacterized protein</fullName>
    </submittedName>
</protein>
<name>A0A0B7BWZ2_9EUPU</name>
<feature type="non-terminal residue" evidence="1">
    <location>
        <position position="77"/>
    </location>
</feature>
<dbReference type="EMBL" id="HACG01049850">
    <property type="protein sequence ID" value="CEK96715.1"/>
    <property type="molecule type" value="Transcribed_RNA"/>
</dbReference>
<dbReference type="AlphaFoldDB" id="A0A0B7BWZ2"/>
<gene>
    <name evidence="1" type="primary">ORF213156</name>
</gene>
<organism evidence="1">
    <name type="scientific">Arion vulgaris</name>
    <dbReference type="NCBI Taxonomy" id="1028688"/>
    <lineage>
        <taxon>Eukaryota</taxon>
        <taxon>Metazoa</taxon>
        <taxon>Spiralia</taxon>
        <taxon>Lophotrochozoa</taxon>
        <taxon>Mollusca</taxon>
        <taxon>Gastropoda</taxon>
        <taxon>Heterobranchia</taxon>
        <taxon>Euthyneura</taxon>
        <taxon>Panpulmonata</taxon>
        <taxon>Eupulmonata</taxon>
        <taxon>Stylommatophora</taxon>
        <taxon>Helicina</taxon>
        <taxon>Arionoidea</taxon>
        <taxon>Arionidae</taxon>
        <taxon>Arion</taxon>
    </lineage>
</organism>
<accession>A0A0B7BWZ2</accession>
<evidence type="ECO:0000313" key="1">
    <source>
        <dbReference type="EMBL" id="CEK96715.1"/>
    </source>
</evidence>
<reference evidence="1" key="1">
    <citation type="submission" date="2014-12" db="EMBL/GenBank/DDBJ databases">
        <title>Insight into the proteome of Arion vulgaris.</title>
        <authorList>
            <person name="Aradska J."/>
            <person name="Bulat T."/>
            <person name="Smidak R."/>
            <person name="Sarate P."/>
            <person name="Gangsoo J."/>
            <person name="Sialana F."/>
            <person name="Bilban M."/>
            <person name="Lubec G."/>
        </authorList>
    </citation>
    <scope>NUCLEOTIDE SEQUENCE</scope>
    <source>
        <tissue evidence="1">Skin</tissue>
    </source>
</reference>
<sequence>MEETMLIIIMINEQTTNTTHTKKYFKLHKNITINTRQHYFLQTDQRVDSQTKQILQSQATLTMSSNSYNVKQTVISS</sequence>
<proteinExistence type="predicted"/>